<dbReference type="Proteomes" id="UP000192578">
    <property type="component" value="Unassembled WGS sequence"/>
</dbReference>
<reference evidence="3" key="1">
    <citation type="submission" date="2017-01" db="EMBL/GenBank/DDBJ databases">
        <title>Comparative genomics of anhydrobiosis in the tardigrade Hypsibius dujardini.</title>
        <authorList>
            <person name="Yoshida Y."/>
            <person name="Koutsovoulos G."/>
            <person name="Laetsch D."/>
            <person name="Stevens L."/>
            <person name="Kumar S."/>
            <person name="Horikawa D."/>
            <person name="Ishino K."/>
            <person name="Komine S."/>
            <person name="Tomita M."/>
            <person name="Blaxter M."/>
            <person name="Arakawa K."/>
        </authorList>
    </citation>
    <scope>NUCLEOTIDE SEQUENCE [LARGE SCALE GENOMIC DNA]</scope>
    <source>
        <strain evidence="3">Z151</strain>
    </source>
</reference>
<evidence type="ECO:0000313" key="2">
    <source>
        <dbReference type="EMBL" id="OQV15349.1"/>
    </source>
</evidence>
<feature type="region of interest" description="Disordered" evidence="1">
    <location>
        <begin position="1"/>
        <end position="69"/>
    </location>
</feature>
<gene>
    <name evidence="2" type="ORF">BV898_10455</name>
</gene>
<dbReference type="AlphaFoldDB" id="A0A1W0WJJ6"/>
<comment type="caution">
    <text evidence="2">The sequence shown here is derived from an EMBL/GenBank/DDBJ whole genome shotgun (WGS) entry which is preliminary data.</text>
</comment>
<dbReference type="EMBL" id="MTYJ01000090">
    <property type="protein sequence ID" value="OQV15349.1"/>
    <property type="molecule type" value="Genomic_DNA"/>
</dbReference>
<sequence>MSLTSSSSSTISADNASSDEHQHDHVTAMSHNHHARPPTVARSEAQKSDTNNQHHHQQQKQQQQQPAKTADLFGIQMEVTNLLLEMERRRLRALQRELETTSPMWSNDTCGKKELEQQQLYIRRMEEQYGS</sequence>
<evidence type="ECO:0000313" key="3">
    <source>
        <dbReference type="Proteomes" id="UP000192578"/>
    </source>
</evidence>
<proteinExistence type="predicted"/>
<protein>
    <submittedName>
        <fullName evidence="2">Uncharacterized protein</fullName>
    </submittedName>
</protein>
<accession>A0A1W0WJJ6</accession>
<name>A0A1W0WJJ6_HYPEX</name>
<organism evidence="2 3">
    <name type="scientific">Hypsibius exemplaris</name>
    <name type="common">Freshwater tardigrade</name>
    <dbReference type="NCBI Taxonomy" id="2072580"/>
    <lineage>
        <taxon>Eukaryota</taxon>
        <taxon>Metazoa</taxon>
        <taxon>Ecdysozoa</taxon>
        <taxon>Tardigrada</taxon>
        <taxon>Eutardigrada</taxon>
        <taxon>Parachela</taxon>
        <taxon>Hypsibioidea</taxon>
        <taxon>Hypsibiidae</taxon>
        <taxon>Hypsibius</taxon>
    </lineage>
</organism>
<evidence type="ECO:0000256" key="1">
    <source>
        <dbReference type="SAM" id="MobiDB-lite"/>
    </source>
</evidence>
<keyword evidence="3" id="KW-1185">Reference proteome</keyword>
<feature type="compositionally biased region" description="Low complexity" evidence="1">
    <location>
        <begin position="1"/>
        <end position="16"/>
    </location>
</feature>